<keyword evidence="3" id="KW-1003">Cell membrane</keyword>
<dbReference type="PRINTS" id="PR00248">
    <property type="entry name" value="GPCRMGR"/>
</dbReference>
<dbReference type="InterPro" id="IPR000068">
    <property type="entry name" value="GPCR_3_Ca_sens_rcpt-rel"/>
</dbReference>
<dbReference type="Pfam" id="PF00003">
    <property type="entry name" value="7tm_3"/>
    <property type="match status" value="1"/>
</dbReference>
<evidence type="ECO:0000256" key="6">
    <source>
        <dbReference type="ARBA" id="ARBA00022989"/>
    </source>
</evidence>
<dbReference type="PANTHER" id="PTHR24061">
    <property type="entry name" value="CALCIUM-SENSING RECEPTOR-RELATED"/>
    <property type="match status" value="1"/>
</dbReference>
<dbReference type="SUPFAM" id="SSF57184">
    <property type="entry name" value="Growth factor receptor domain"/>
    <property type="match status" value="1"/>
</dbReference>
<dbReference type="Proteomes" id="UP000695026">
    <property type="component" value="Unplaced"/>
</dbReference>
<dbReference type="Pfam" id="PF01094">
    <property type="entry name" value="ANF_receptor"/>
    <property type="match status" value="1"/>
</dbReference>
<dbReference type="InterPro" id="IPR011500">
    <property type="entry name" value="GPCR_3_9-Cys_dom"/>
</dbReference>
<keyword evidence="6 12" id="KW-1133">Transmembrane helix</keyword>
<comment type="similarity">
    <text evidence="2">Belongs to the G-protein coupled receptor 3 family.</text>
</comment>
<evidence type="ECO:0000256" key="7">
    <source>
        <dbReference type="ARBA" id="ARBA00023040"/>
    </source>
</evidence>
<evidence type="ECO:0000313" key="14">
    <source>
        <dbReference type="Proteomes" id="UP000695026"/>
    </source>
</evidence>
<dbReference type="InterPro" id="IPR004073">
    <property type="entry name" value="GPCR_3_vmron_rcpt_2"/>
</dbReference>
<dbReference type="InterPro" id="IPR028082">
    <property type="entry name" value="Peripla_BP_I"/>
</dbReference>
<dbReference type="Pfam" id="PF07562">
    <property type="entry name" value="NCD3G"/>
    <property type="match status" value="1"/>
</dbReference>
<keyword evidence="5" id="KW-0732">Signal</keyword>
<dbReference type="FunFam" id="2.10.50.30:FF:000002">
    <property type="entry name" value="Vomeronasal 2 receptor, h1"/>
    <property type="match status" value="1"/>
</dbReference>
<dbReference type="InterPro" id="IPR000337">
    <property type="entry name" value="GPCR_3"/>
</dbReference>
<organism evidence="14 15">
    <name type="scientific">Python bivittatus</name>
    <name type="common">Burmese python</name>
    <name type="synonym">Python molurus bivittatus</name>
    <dbReference type="NCBI Taxonomy" id="176946"/>
    <lineage>
        <taxon>Eukaryota</taxon>
        <taxon>Metazoa</taxon>
        <taxon>Chordata</taxon>
        <taxon>Craniata</taxon>
        <taxon>Vertebrata</taxon>
        <taxon>Euteleostomi</taxon>
        <taxon>Lepidosauria</taxon>
        <taxon>Squamata</taxon>
        <taxon>Bifurcata</taxon>
        <taxon>Unidentata</taxon>
        <taxon>Episquamata</taxon>
        <taxon>Toxicofera</taxon>
        <taxon>Serpentes</taxon>
        <taxon>Henophidia</taxon>
        <taxon>Pythonidae</taxon>
        <taxon>Python</taxon>
    </lineage>
</organism>
<sequence>MFPNGNYQYKGIVQLLLHFGWTWIGVIFLNYKNGERLLWNVLPMFSQNGICFEFILELPAVDFTSGFERIIERFFEIYKVVINSTVNVVFFHGEIQSILMLRLFPWVADFARLPEQEKGIVWIMVAQVEFTFLHFQRDMQINILHGAFSLAIHSKVVMGFQRFLQMRQPISEIADGFIRGFWKEVFLCSFPDSFSHGTAEKNCTGEEKLESLPGSVFEMSMTGHSYSVYNAVYAVAHALHEMQSLERNGPNQKLQNDQLWQLHRYLRSLSFNNSAGDEISFDSNGELVAGFDVINWVTFPNLSFVRIKVGKVDPFAPESNFFTTFVDNFMWPSSFNQAQPLSLCNNKCSPGYRKATKEGKPFCCYDCLRCPLGKVSQQQDSDDCSQCPEGSYANHNQDSCIPKDIHFLSYEEPLGVVLAMLALSFSFITTWVLWIFIKYQDTPIVKANNRNLTYLLLISLLLSFLCVSLFIGHPNKVMCLFQQPAFAIIFSVAVSCVLAKTIIVVLAFMASKPGLRMKKWMGKGLANSIVLFGSLIQAIICTVWLITSPPFLHFDVYSLPEEIILECNEGSTVIFYCVLGFMGMLAMINFTVAFLSRKLPNCFNEAKFITFSMLVFCSVWLSFVPSYLSTKGKYMVAVEIFSMLASSFGLLGFIFFPKCYIIVVRPELNDKKQLLKRKH</sequence>
<accession>A0A9F5IZP1</accession>
<feature type="transmembrane region" description="Helical" evidence="12">
    <location>
        <begin position="529"/>
        <end position="553"/>
    </location>
</feature>
<feature type="transmembrane region" description="Helical" evidence="12">
    <location>
        <begin position="451"/>
        <end position="473"/>
    </location>
</feature>
<dbReference type="KEGG" id="pbi:103065839"/>
<feature type="transmembrane region" description="Helical" evidence="12">
    <location>
        <begin position="573"/>
        <end position="596"/>
    </location>
</feature>
<protein>
    <submittedName>
        <fullName evidence="15">Vomeronasal type-2 receptor 26-like</fullName>
    </submittedName>
</protein>
<dbReference type="OrthoDB" id="5984008at2759"/>
<dbReference type="Gene3D" id="3.40.50.2300">
    <property type="match status" value="2"/>
</dbReference>
<dbReference type="PROSITE" id="PS50259">
    <property type="entry name" value="G_PROTEIN_RECEP_F3_4"/>
    <property type="match status" value="1"/>
</dbReference>
<dbReference type="SUPFAM" id="SSF53822">
    <property type="entry name" value="Periplasmic binding protein-like I"/>
    <property type="match status" value="1"/>
</dbReference>
<dbReference type="InterPro" id="IPR001828">
    <property type="entry name" value="ANF_lig-bd_rcpt"/>
</dbReference>
<proteinExistence type="inferred from homology"/>
<comment type="subcellular location">
    <subcellularLocation>
        <location evidence="1">Cell membrane</location>
        <topology evidence="1">Multi-pass membrane protein</topology>
    </subcellularLocation>
</comment>
<feature type="transmembrane region" description="Helical" evidence="12">
    <location>
        <begin position="414"/>
        <end position="439"/>
    </location>
</feature>
<keyword evidence="14" id="KW-1185">Reference proteome</keyword>
<dbReference type="CDD" id="cd15283">
    <property type="entry name" value="7tmC_V2R_pheromone"/>
    <property type="match status" value="1"/>
</dbReference>
<evidence type="ECO:0000256" key="8">
    <source>
        <dbReference type="ARBA" id="ARBA00023136"/>
    </source>
</evidence>
<dbReference type="PANTHER" id="PTHR24061:SF599">
    <property type="entry name" value="G-PROTEIN COUPLED RECEPTORS FAMILY 3 PROFILE DOMAIN-CONTAINING PROTEIN"/>
    <property type="match status" value="1"/>
</dbReference>
<dbReference type="Gene3D" id="2.10.50.30">
    <property type="entry name" value="GPCR, family 3, nine cysteines domain"/>
    <property type="match status" value="1"/>
</dbReference>
<evidence type="ECO:0000313" key="15">
    <source>
        <dbReference type="RefSeq" id="XP_025029837.1"/>
    </source>
</evidence>
<dbReference type="AlphaFoldDB" id="A0A9F5IZP1"/>
<evidence type="ECO:0000256" key="11">
    <source>
        <dbReference type="ARBA" id="ARBA00023224"/>
    </source>
</evidence>
<dbReference type="FunFam" id="3.40.50.2300:FF:000024">
    <property type="entry name" value="Vomeronasal 2, receptor 73"/>
    <property type="match status" value="1"/>
</dbReference>
<gene>
    <name evidence="15" type="primary">LOC103065839</name>
</gene>
<dbReference type="InterPro" id="IPR009030">
    <property type="entry name" value="Growth_fac_rcpt_cys_sf"/>
</dbReference>
<feature type="transmembrane region" description="Helical" evidence="12">
    <location>
        <begin position="634"/>
        <end position="656"/>
    </location>
</feature>
<evidence type="ECO:0000256" key="12">
    <source>
        <dbReference type="SAM" id="Phobius"/>
    </source>
</evidence>
<evidence type="ECO:0000256" key="9">
    <source>
        <dbReference type="ARBA" id="ARBA00023170"/>
    </source>
</evidence>
<dbReference type="InterPro" id="IPR038550">
    <property type="entry name" value="GPCR_3_9-Cys_sf"/>
</dbReference>
<dbReference type="GO" id="GO:0005886">
    <property type="term" value="C:plasma membrane"/>
    <property type="evidence" value="ECO:0007669"/>
    <property type="project" value="UniProtKB-SubCell"/>
</dbReference>
<keyword evidence="11" id="KW-0807">Transducer</keyword>
<dbReference type="RefSeq" id="XP_025029837.1">
    <property type="nucleotide sequence ID" value="XM_025174069.1"/>
</dbReference>
<feature type="domain" description="G-protein coupled receptors family 3 profile" evidence="13">
    <location>
        <begin position="414"/>
        <end position="678"/>
    </location>
</feature>
<dbReference type="PRINTS" id="PR01535">
    <property type="entry name" value="VOMERONASL2R"/>
</dbReference>
<feature type="transmembrane region" description="Helical" evidence="12">
    <location>
        <begin position="485"/>
        <end position="508"/>
    </location>
</feature>
<evidence type="ECO:0000256" key="1">
    <source>
        <dbReference type="ARBA" id="ARBA00004651"/>
    </source>
</evidence>
<evidence type="ECO:0000256" key="10">
    <source>
        <dbReference type="ARBA" id="ARBA00023180"/>
    </source>
</evidence>
<dbReference type="InterPro" id="IPR017978">
    <property type="entry name" value="GPCR_3_C"/>
</dbReference>
<evidence type="ECO:0000256" key="2">
    <source>
        <dbReference type="ARBA" id="ARBA00007242"/>
    </source>
</evidence>
<evidence type="ECO:0000256" key="3">
    <source>
        <dbReference type="ARBA" id="ARBA00022475"/>
    </source>
</evidence>
<reference evidence="15" key="1">
    <citation type="submission" date="2025-08" db="UniProtKB">
        <authorList>
            <consortium name="RefSeq"/>
        </authorList>
    </citation>
    <scope>IDENTIFICATION</scope>
    <source>
        <tissue evidence="15">Liver</tissue>
    </source>
</reference>
<dbReference type="PROSITE" id="PS00981">
    <property type="entry name" value="G_PROTEIN_RECEP_F3_3"/>
    <property type="match status" value="1"/>
</dbReference>
<dbReference type="InterPro" id="IPR017979">
    <property type="entry name" value="GPCR_3_CS"/>
</dbReference>
<evidence type="ECO:0000256" key="4">
    <source>
        <dbReference type="ARBA" id="ARBA00022692"/>
    </source>
</evidence>
<feature type="transmembrane region" description="Helical" evidence="12">
    <location>
        <begin position="608"/>
        <end position="628"/>
    </location>
</feature>
<keyword evidence="9" id="KW-0675">Receptor</keyword>
<dbReference type="GeneID" id="103065839"/>
<keyword evidence="10" id="KW-0325">Glycoprotein</keyword>
<keyword evidence="8 12" id="KW-0472">Membrane</keyword>
<dbReference type="OMA" id="PNKVMCL"/>
<keyword evidence="7" id="KW-0297">G-protein coupled receptor</keyword>
<dbReference type="GO" id="GO:0004930">
    <property type="term" value="F:G protein-coupled receptor activity"/>
    <property type="evidence" value="ECO:0007669"/>
    <property type="project" value="UniProtKB-KW"/>
</dbReference>
<evidence type="ECO:0000256" key="5">
    <source>
        <dbReference type="ARBA" id="ARBA00022729"/>
    </source>
</evidence>
<keyword evidence="4 12" id="KW-0812">Transmembrane</keyword>
<name>A0A9F5IZP1_PYTBI</name>
<evidence type="ECO:0000259" key="13">
    <source>
        <dbReference type="PROSITE" id="PS50259"/>
    </source>
</evidence>